<name>A0A381XN68_9ZZZZ</name>
<sequence length="43" mass="5142">MVVSCRFFGIKPFRFLEAAPLLEVSEQPIHGFWMIFRRFLLVI</sequence>
<feature type="non-terminal residue" evidence="1">
    <location>
        <position position="43"/>
    </location>
</feature>
<dbReference type="EMBL" id="UINC01015789">
    <property type="protein sequence ID" value="SVA66226.1"/>
    <property type="molecule type" value="Genomic_DNA"/>
</dbReference>
<accession>A0A381XN68</accession>
<proteinExistence type="predicted"/>
<organism evidence="1">
    <name type="scientific">marine metagenome</name>
    <dbReference type="NCBI Taxonomy" id="408172"/>
    <lineage>
        <taxon>unclassified sequences</taxon>
        <taxon>metagenomes</taxon>
        <taxon>ecological metagenomes</taxon>
    </lineage>
</organism>
<protein>
    <submittedName>
        <fullName evidence="1">Uncharacterized protein</fullName>
    </submittedName>
</protein>
<gene>
    <name evidence="1" type="ORF">METZ01_LOCUS119080</name>
</gene>
<evidence type="ECO:0000313" key="1">
    <source>
        <dbReference type="EMBL" id="SVA66226.1"/>
    </source>
</evidence>
<reference evidence="1" key="1">
    <citation type="submission" date="2018-05" db="EMBL/GenBank/DDBJ databases">
        <authorList>
            <person name="Lanie J.A."/>
            <person name="Ng W.-L."/>
            <person name="Kazmierczak K.M."/>
            <person name="Andrzejewski T.M."/>
            <person name="Davidsen T.M."/>
            <person name="Wayne K.J."/>
            <person name="Tettelin H."/>
            <person name="Glass J.I."/>
            <person name="Rusch D."/>
            <person name="Podicherti R."/>
            <person name="Tsui H.-C.T."/>
            <person name="Winkler M.E."/>
        </authorList>
    </citation>
    <scope>NUCLEOTIDE SEQUENCE</scope>
</reference>
<dbReference type="AlphaFoldDB" id="A0A381XN68"/>